<name>X0WBD8_9ZZZZ</name>
<gene>
    <name evidence="1" type="ORF">S01H1_60428</name>
</gene>
<proteinExistence type="predicted"/>
<dbReference type="EMBL" id="BARS01039575">
    <property type="protein sequence ID" value="GAG20517.1"/>
    <property type="molecule type" value="Genomic_DNA"/>
</dbReference>
<accession>X0WBD8</accession>
<feature type="non-terminal residue" evidence="1">
    <location>
        <position position="191"/>
    </location>
</feature>
<evidence type="ECO:0000313" key="1">
    <source>
        <dbReference type="EMBL" id="GAG20517.1"/>
    </source>
</evidence>
<protein>
    <submittedName>
        <fullName evidence="1">Uncharacterized protein</fullName>
    </submittedName>
</protein>
<sequence>MRREKLLPLLINLLIFTLCLSSHVGATQSRLWGMGDLSIVIEDESNMINLWDFARNPAGFLADDTGSVARSDLLWEPYEGEELTTAPGQFPSLWHAEGDVFRTSVSATFRRNENFAVGVEGKYLFREVNFTSSGGKLEYPEILLVFSKSLNSLTCVGADIGYVEYTSETRYQESQYDQRAKTKYFQTQLGA</sequence>
<reference evidence="1" key="1">
    <citation type="journal article" date="2014" name="Front. Microbiol.">
        <title>High frequency of phylogenetically diverse reductive dehalogenase-homologous genes in deep subseafloor sedimentary metagenomes.</title>
        <authorList>
            <person name="Kawai M."/>
            <person name="Futagami T."/>
            <person name="Toyoda A."/>
            <person name="Takaki Y."/>
            <person name="Nishi S."/>
            <person name="Hori S."/>
            <person name="Arai W."/>
            <person name="Tsubouchi T."/>
            <person name="Morono Y."/>
            <person name="Uchiyama I."/>
            <person name="Ito T."/>
            <person name="Fujiyama A."/>
            <person name="Inagaki F."/>
            <person name="Takami H."/>
        </authorList>
    </citation>
    <scope>NUCLEOTIDE SEQUENCE</scope>
    <source>
        <strain evidence="1">Expedition CK06-06</strain>
    </source>
</reference>
<organism evidence="1">
    <name type="scientific">marine sediment metagenome</name>
    <dbReference type="NCBI Taxonomy" id="412755"/>
    <lineage>
        <taxon>unclassified sequences</taxon>
        <taxon>metagenomes</taxon>
        <taxon>ecological metagenomes</taxon>
    </lineage>
</organism>
<comment type="caution">
    <text evidence="1">The sequence shown here is derived from an EMBL/GenBank/DDBJ whole genome shotgun (WGS) entry which is preliminary data.</text>
</comment>
<dbReference type="AlphaFoldDB" id="X0WBD8"/>